<feature type="active site" description="Proton acceptor" evidence="3">
    <location>
        <position position="71"/>
    </location>
</feature>
<feature type="site" description="Participates in a stacking interaction with the thymidine ring of dTDP-4-oxo-6-deoxyglucose" evidence="4">
    <location>
        <position position="140"/>
    </location>
</feature>
<reference evidence="7 8" key="1">
    <citation type="submission" date="2020-11" db="EMBL/GenBank/DDBJ databases">
        <title>Arthrobacter antarcticus sp. nov., isolated from Antarctic Soil.</title>
        <authorList>
            <person name="Li J."/>
        </authorList>
    </citation>
    <scope>NUCLEOTIDE SEQUENCE [LARGE SCALE GENOMIC DNA]</scope>
    <source>
        <strain evidence="7 8">Z1-20</strain>
    </source>
</reference>
<sequence length="483" mass="52137">MSIAFSKSLSATQTAIPGLIVCDLPVHGDNRGWFKENWHREKMAALGLPDFTPVQNNISFNEKAGTTRGIHAEPWDKFVSVSSGRIFGAWVDLRVGPSFGAVFTAELDSSKAVFIPRGVGNSFQTLEDNTSYVYLVNDHWSAEAQSHYTFLNLADESVAIEWPIPLEEAELSDKDKAHPRMADVCPMAAKQTLVVGADGQLGSALRELYADDAKVEFVGRVDCDLTDDNFYASRNWKGYDTIINAAAFTAVDAAESPDGRTAAWKVNVDAVTKLARVAIENSLTMIHISSDYVFDGTLSEHTEYEQLSPLNVYGQTKAAGDAVVSLIPRHYILRTSWVIGSGNNFVTTMASLAERGISPSVVNDQIGRLTFTQDLAACIQHLVSVTAPYGTYNITNDGDPQSWADIAADVFELVGAGRDCVSGVSTAEYFAGKTSAARPLNSSLDLAKIKAAGFFPAAAKKRLDMYVASLVSSSGMSGRPTTT</sequence>
<dbReference type="EC" id="1.1.1.133" evidence="5"/>
<evidence type="ECO:0000313" key="8">
    <source>
        <dbReference type="Proteomes" id="UP000655366"/>
    </source>
</evidence>
<evidence type="ECO:0000259" key="6">
    <source>
        <dbReference type="Pfam" id="PF04321"/>
    </source>
</evidence>
<comment type="similarity">
    <text evidence="1">Belongs to the dTDP-4-dehydrorhamnose 3,5-epimerase family.</text>
</comment>
<evidence type="ECO:0000256" key="5">
    <source>
        <dbReference type="RuleBase" id="RU364082"/>
    </source>
</evidence>
<feature type="active site" description="Proton donor" evidence="3">
    <location>
        <position position="134"/>
    </location>
</feature>
<name>A0A931CR12_9MICC</name>
<protein>
    <recommendedName>
        <fullName evidence="5">dTDP-4-dehydrorhamnose reductase</fullName>
        <ecNumber evidence="5">1.1.1.133</ecNumber>
    </recommendedName>
</protein>
<evidence type="ECO:0000256" key="3">
    <source>
        <dbReference type="PIRSR" id="PIRSR600888-1"/>
    </source>
</evidence>
<evidence type="ECO:0000256" key="2">
    <source>
        <dbReference type="ARBA" id="ARBA00010944"/>
    </source>
</evidence>
<dbReference type="Pfam" id="PF04321">
    <property type="entry name" value="RmlD_sub_bind"/>
    <property type="match status" value="1"/>
</dbReference>
<dbReference type="PANTHER" id="PTHR10491:SF4">
    <property type="entry name" value="METHIONINE ADENOSYLTRANSFERASE 2 SUBUNIT BETA"/>
    <property type="match status" value="1"/>
</dbReference>
<evidence type="ECO:0000256" key="4">
    <source>
        <dbReference type="PIRSR" id="PIRSR600888-3"/>
    </source>
</evidence>
<comment type="function">
    <text evidence="5">Catalyzes the reduction of dTDP-6-deoxy-L-lyxo-4-hexulose to yield dTDP-L-rhamnose.</text>
</comment>
<dbReference type="Pfam" id="PF00908">
    <property type="entry name" value="dTDP_sugar_isom"/>
    <property type="match status" value="1"/>
</dbReference>
<dbReference type="PANTHER" id="PTHR10491">
    <property type="entry name" value="DTDP-4-DEHYDRORHAMNOSE REDUCTASE"/>
    <property type="match status" value="1"/>
</dbReference>
<dbReference type="GO" id="GO:0008831">
    <property type="term" value="F:dTDP-4-dehydrorhamnose reductase activity"/>
    <property type="evidence" value="ECO:0007669"/>
    <property type="project" value="UniProtKB-EC"/>
</dbReference>
<keyword evidence="5" id="KW-0521">NADP</keyword>
<comment type="caution">
    <text evidence="7">The sequence shown here is derived from an EMBL/GenBank/DDBJ whole genome shotgun (WGS) entry which is preliminary data.</text>
</comment>
<dbReference type="SUPFAM" id="SSF51182">
    <property type="entry name" value="RmlC-like cupins"/>
    <property type="match status" value="1"/>
</dbReference>
<keyword evidence="5" id="KW-0560">Oxidoreductase</keyword>
<dbReference type="InterPro" id="IPR036291">
    <property type="entry name" value="NAD(P)-bd_dom_sf"/>
</dbReference>
<dbReference type="Gene3D" id="3.90.25.10">
    <property type="entry name" value="UDP-galactose 4-epimerase, domain 1"/>
    <property type="match status" value="1"/>
</dbReference>
<gene>
    <name evidence="7" type="ORF">IV500_08460</name>
</gene>
<dbReference type="InterPro" id="IPR014710">
    <property type="entry name" value="RmlC-like_jellyroll"/>
</dbReference>
<dbReference type="Gene3D" id="3.40.50.720">
    <property type="entry name" value="NAD(P)-binding Rossmann-like Domain"/>
    <property type="match status" value="1"/>
</dbReference>
<dbReference type="InterPro" id="IPR029903">
    <property type="entry name" value="RmlD-like-bd"/>
</dbReference>
<comment type="pathway">
    <text evidence="5">Carbohydrate biosynthesis; dTDP-L-rhamnose biosynthesis.</text>
</comment>
<feature type="domain" description="RmlD-like substrate binding" evidence="6">
    <location>
        <begin position="192"/>
        <end position="464"/>
    </location>
</feature>
<dbReference type="GO" id="GO:0008830">
    <property type="term" value="F:dTDP-4-dehydrorhamnose 3,5-epimerase activity"/>
    <property type="evidence" value="ECO:0007669"/>
    <property type="project" value="InterPro"/>
</dbReference>
<evidence type="ECO:0000256" key="1">
    <source>
        <dbReference type="ARBA" id="ARBA00010154"/>
    </source>
</evidence>
<dbReference type="Proteomes" id="UP000655366">
    <property type="component" value="Unassembled WGS sequence"/>
</dbReference>
<dbReference type="InterPro" id="IPR011051">
    <property type="entry name" value="RmlC_Cupin_sf"/>
</dbReference>
<dbReference type="SUPFAM" id="SSF51735">
    <property type="entry name" value="NAD(P)-binding Rossmann-fold domains"/>
    <property type="match status" value="1"/>
</dbReference>
<dbReference type="InterPro" id="IPR000888">
    <property type="entry name" value="RmlC-like"/>
</dbReference>
<dbReference type="AlphaFoldDB" id="A0A931CR12"/>
<proteinExistence type="inferred from homology"/>
<organism evidence="7 8">
    <name type="scientific">Arthrobacter terrae</name>
    <dbReference type="NCBI Taxonomy" id="2935737"/>
    <lineage>
        <taxon>Bacteria</taxon>
        <taxon>Bacillati</taxon>
        <taxon>Actinomycetota</taxon>
        <taxon>Actinomycetes</taxon>
        <taxon>Micrococcales</taxon>
        <taxon>Micrococcaceae</taxon>
        <taxon>Arthrobacter</taxon>
    </lineage>
</organism>
<dbReference type="EMBL" id="JADNYM010000009">
    <property type="protein sequence ID" value="MBG0739419.1"/>
    <property type="molecule type" value="Genomic_DNA"/>
</dbReference>
<evidence type="ECO:0000313" key="7">
    <source>
        <dbReference type="EMBL" id="MBG0739419.1"/>
    </source>
</evidence>
<dbReference type="InterPro" id="IPR005913">
    <property type="entry name" value="dTDP_dehydrorham_reduct"/>
</dbReference>
<dbReference type="CDD" id="cd00438">
    <property type="entry name" value="cupin_RmlC"/>
    <property type="match status" value="1"/>
</dbReference>
<dbReference type="CDD" id="cd05254">
    <property type="entry name" value="dTDP_HR_like_SDR_e"/>
    <property type="match status" value="1"/>
</dbReference>
<comment type="similarity">
    <text evidence="2 5">Belongs to the dTDP-4-dehydrorhamnose reductase family.</text>
</comment>
<dbReference type="Gene3D" id="2.60.120.10">
    <property type="entry name" value="Jelly Rolls"/>
    <property type="match status" value="1"/>
</dbReference>
<accession>A0A931CR12</accession>
<dbReference type="RefSeq" id="WP_196396368.1">
    <property type="nucleotide sequence ID" value="NZ_JADNYM010000009.1"/>
</dbReference>
<keyword evidence="8" id="KW-1185">Reference proteome</keyword>